<reference evidence="1" key="2">
    <citation type="journal article" date="2015" name="Fish Shellfish Immunol.">
        <title>Early steps in the European eel (Anguilla anguilla)-Vibrio vulnificus interaction in the gills: Role of the RtxA13 toxin.</title>
        <authorList>
            <person name="Callol A."/>
            <person name="Pajuelo D."/>
            <person name="Ebbesson L."/>
            <person name="Teles M."/>
            <person name="MacKenzie S."/>
            <person name="Amaro C."/>
        </authorList>
    </citation>
    <scope>NUCLEOTIDE SEQUENCE</scope>
</reference>
<dbReference type="AlphaFoldDB" id="A0A0E9UH48"/>
<evidence type="ECO:0000313" key="1">
    <source>
        <dbReference type="EMBL" id="JAH64555.1"/>
    </source>
</evidence>
<protein>
    <submittedName>
        <fullName evidence="1">Uncharacterized protein</fullName>
    </submittedName>
</protein>
<accession>A0A0E9UH48</accession>
<organism evidence="1">
    <name type="scientific">Anguilla anguilla</name>
    <name type="common">European freshwater eel</name>
    <name type="synonym">Muraena anguilla</name>
    <dbReference type="NCBI Taxonomy" id="7936"/>
    <lineage>
        <taxon>Eukaryota</taxon>
        <taxon>Metazoa</taxon>
        <taxon>Chordata</taxon>
        <taxon>Craniata</taxon>
        <taxon>Vertebrata</taxon>
        <taxon>Euteleostomi</taxon>
        <taxon>Actinopterygii</taxon>
        <taxon>Neopterygii</taxon>
        <taxon>Teleostei</taxon>
        <taxon>Anguilliformes</taxon>
        <taxon>Anguillidae</taxon>
        <taxon>Anguilla</taxon>
    </lineage>
</organism>
<reference evidence="1" key="1">
    <citation type="submission" date="2014-11" db="EMBL/GenBank/DDBJ databases">
        <authorList>
            <person name="Amaro Gonzalez C."/>
        </authorList>
    </citation>
    <scope>NUCLEOTIDE SEQUENCE</scope>
</reference>
<name>A0A0E9UH48_ANGAN</name>
<proteinExistence type="predicted"/>
<sequence>MLNMVLYSMYLKSSFRAHTSVVLLLIFWGRGRTSGQFFSALNR</sequence>
<dbReference type="EMBL" id="GBXM01044022">
    <property type="protein sequence ID" value="JAH64555.1"/>
    <property type="molecule type" value="Transcribed_RNA"/>
</dbReference>